<dbReference type="InterPro" id="IPR041588">
    <property type="entry name" value="Integrase_H2C2"/>
</dbReference>
<feature type="domain" description="Integrase catalytic" evidence="1">
    <location>
        <begin position="59"/>
        <end position="221"/>
    </location>
</feature>
<dbReference type="InterPro" id="IPR001584">
    <property type="entry name" value="Integrase_cat-core"/>
</dbReference>
<comment type="caution">
    <text evidence="2">The sequence shown here is derived from an EMBL/GenBank/DDBJ whole genome shotgun (WGS) entry which is preliminary data.</text>
</comment>
<evidence type="ECO:0000313" key="3">
    <source>
        <dbReference type="Proteomes" id="UP001165190"/>
    </source>
</evidence>
<dbReference type="GO" id="GO:0015074">
    <property type="term" value="P:DNA integration"/>
    <property type="evidence" value="ECO:0007669"/>
    <property type="project" value="InterPro"/>
</dbReference>
<dbReference type="Pfam" id="PF17921">
    <property type="entry name" value="Integrase_H2C2"/>
    <property type="match status" value="1"/>
</dbReference>
<dbReference type="EMBL" id="BSYR01000017">
    <property type="protein sequence ID" value="GMI79920.1"/>
    <property type="molecule type" value="Genomic_DNA"/>
</dbReference>
<keyword evidence="3" id="KW-1185">Reference proteome</keyword>
<dbReference type="Gene3D" id="1.10.340.70">
    <property type="match status" value="1"/>
</dbReference>
<dbReference type="PANTHER" id="PTHR37984:SF15">
    <property type="entry name" value="INTEGRASE CATALYTIC DOMAIN-CONTAINING PROTEIN"/>
    <property type="match status" value="1"/>
</dbReference>
<sequence length="221" mass="25340">MESFHGSAVGGHSGANATIQRLSTVLYWKGLKKDVKNLVRECMVCQRNKGDKHHPRGLLQPLPIPETVWSSIGMDFVEGLPKSEKIDCILVVVDRLTKYSHFIGLTHPFTTKGVAHIFLKNVFKLHGLPSNIICDRDKVFMSLFWRELFGNLGVVVNALTSYHLETDGQTKRVNQCLETYLRCMTGERPKDWSEWLHLVEWWYNTTFHSAIQTTPYQAFYG</sequence>
<dbReference type="Gene3D" id="3.30.420.10">
    <property type="entry name" value="Ribonuclease H-like superfamily/Ribonuclease H"/>
    <property type="match status" value="1"/>
</dbReference>
<dbReference type="Proteomes" id="UP001165190">
    <property type="component" value="Unassembled WGS sequence"/>
</dbReference>
<accession>A0A9W7HLC3</accession>
<gene>
    <name evidence="2" type="ORF">HRI_001661300</name>
</gene>
<name>A0A9W7HLC3_HIBTR</name>
<proteinExistence type="predicted"/>
<reference evidence="2" key="1">
    <citation type="submission" date="2023-05" db="EMBL/GenBank/DDBJ databases">
        <title>Genome and transcriptome analyses reveal genes involved in the formation of fine ridges on petal epidermal cells in Hibiscus trionum.</title>
        <authorList>
            <person name="Koshimizu S."/>
            <person name="Masuda S."/>
            <person name="Ishii T."/>
            <person name="Shirasu K."/>
            <person name="Hoshino A."/>
            <person name="Arita M."/>
        </authorList>
    </citation>
    <scope>NUCLEOTIDE SEQUENCE</scope>
    <source>
        <strain evidence="2">Hamamatsu line</strain>
    </source>
</reference>
<dbReference type="AlphaFoldDB" id="A0A9W7HLC3"/>
<evidence type="ECO:0000313" key="2">
    <source>
        <dbReference type="EMBL" id="GMI79920.1"/>
    </source>
</evidence>
<dbReference type="GO" id="GO:0003676">
    <property type="term" value="F:nucleic acid binding"/>
    <property type="evidence" value="ECO:0007669"/>
    <property type="project" value="InterPro"/>
</dbReference>
<dbReference type="PANTHER" id="PTHR37984">
    <property type="entry name" value="PROTEIN CBG26694"/>
    <property type="match status" value="1"/>
</dbReference>
<dbReference type="SUPFAM" id="SSF53098">
    <property type="entry name" value="Ribonuclease H-like"/>
    <property type="match status" value="1"/>
</dbReference>
<dbReference type="InterPro" id="IPR036397">
    <property type="entry name" value="RNaseH_sf"/>
</dbReference>
<dbReference type="OrthoDB" id="115950at2759"/>
<evidence type="ECO:0000259" key="1">
    <source>
        <dbReference type="PROSITE" id="PS50994"/>
    </source>
</evidence>
<dbReference type="InterPro" id="IPR012337">
    <property type="entry name" value="RNaseH-like_sf"/>
</dbReference>
<dbReference type="PROSITE" id="PS50994">
    <property type="entry name" value="INTEGRASE"/>
    <property type="match status" value="1"/>
</dbReference>
<protein>
    <recommendedName>
        <fullName evidence="1">Integrase catalytic domain-containing protein</fullName>
    </recommendedName>
</protein>
<dbReference type="InterPro" id="IPR050951">
    <property type="entry name" value="Retrovirus_Pol_polyprotein"/>
</dbReference>
<organism evidence="2 3">
    <name type="scientific">Hibiscus trionum</name>
    <name type="common">Flower of an hour</name>
    <dbReference type="NCBI Taxonomy" id="183268"/>
    <lineage>
        <taxon>Eukaryota</taxon>
        <taxon>Viridiplantae</taxon>
        <taxon>Streptophyta</taxon>
        <taxon>Embryophyta</taxon>
        <taxon>Tracheophyta</taxon>
        <taxon>Spermatophyta</taxon>
        <taxon>Magnoliopsida</taxon>
        <taxon>eudicotyledons</taxon>
        <taxon>Gunneridae</taxon>
        <taxon>Pentapetalae</taxon>
        <taxon>rosids</taxon>
        <taxon>malvids</taxon>
        <taxon>Malvales</taxon>
        <taxon>Malvaceae</taxon>
        <taxon>Malvoideae</taxon>
        <taxon>Hibiscus</taxon>
    </lineage>
</organism>